<protein>
    <recommendedName>
        <fullName evidence="8">Shikimate dehydrogenase (NADP(+))</fullName>
        <shortName evidence="8">SDH</shortName>
        <ecNumber evidence="8">1.1.1.25</ecNumber>
    </recommendedName>
</protein>
<reference evidence="11" key="1">
    <citation type="submission" date="2020-10" db="EMBL/GenBank/DDBJ databases">
        <authorList>
            <person name="Gilroy R."/>
        </authorList>
    </citation>
    <scope>NUCLEOTIDE SEQUENCE</scope>
    <source>
        <strain evidence="11">ChiHecec3B27-6122</strain>
    </source>
</reference>
<keyword evidence="4 8" id="KW-0057">Aromatic amino acid biosynthesis</keyword>
<dbReference type="AlphaFoldDB" id="A0A9D1G4M5"/>
<feature type="binding site" evidence="8">
    <location>
        <position position="236"/>
    </location>
    <ligand>
        <name>shikimate</name>
        <dbReference type="ChEBI" id="CHEBI:36208"/>
    </ligand>
</feature>
<dbReference type="HAMAP" id="MF_00222">
    <property type="entry name" value="Shikimate_DH_AroE"/>
    <property type="match status" value="1"/>
</dbReference>
<evidence type="ECO:0000256" key="5">
    <source>
        <dbReference type="ARBA" id="ARBA00051639"/>
    </source>
</evidence>
<dbReference type="InterPro" id="IPR041121">
    <property type="entry name" value="SDH_C"/>
</dbReference>
<feature type="binding site" evidence="8">
    <location>
        <position position="108"/>
    </location>
    <ligand>
        <name>shikimate</name>
        <dbReference type="ChEBI" id="CHEBI:36208"/>
    </ligand>
</feature>
<evidence type="ECO:0000313" key="11">
    <source>
        <dbReference type="EMBL" id="HIS97036.1"/>
    </source>
</evidence>
<comment type="similarity">
    <text evidence="8">Belongs to the shikimate dehydrogenase family.</text>
</comment>
<feature type="binding site" evidence="8">
    <location>
        <begin position="20"/>
        <end position="22"/>
    </location>
    <ligand>
        <name>shikimate</name>
        <dbReference type="ChEBI" id="CHEBI:36208"/>
    </ligand>
</feature>
<feature type="binding site" evidence="8">
    <location>
        <position position="92"/>
    </location>
    <ligand>
        <name>shikimate</name>
        <dbReference type="ChEBI" id="CHEBI:36208"/>
    </ligand>
</feature>
<comment type="catalytic activity">
    <reaction evidence="5">
        <text>L-quinate + NAD(+) = 3-dehydroquinate + NADH + H(+)</text>
        <dbReference type="Rhea" id="RHEA:22364"/>
        <dbReference type="ChEBI" id="CHEBI:15378"/>
        <dbReference type="ChEBI" id="CHEBI:29751"/>
        <dbReference type="ChEBI" id="CHEBI:32364"/>
        <dbReference type="ChEBI" id="CHEBI:57540"/>
        <dbReference type="ChEBI" id="CHEBI:57945"/>
        <dbReference type="EC" id="1.1.1.24"/>
    </reaction>
</comment>
<feature type="active site" description="Proton acceptor" evidence="8">
    <location>
        <position position="71"/>
    </location>
</feature>
<dbReference type="Gene3D" id="3.40.50.10860">
    <property type="entry name" value="Leucine Dehydrogenase, chain A, domain 1"/>
    <property type="match status" value="1"/>
</dbReference>
<proteinExistence type="inferred from homology"/>
<dbReference type="EMBL" id="DVJS01000083">
    <property type="protein sequence ID" value="HIS97036.1"/>
    <property type="molecule type" value="Genomic_DNA"/>
</dbReference>
<evidence type="ECO:0000256" key="6">
    <source>
        <dbReference type="ARBA" id="ARBA00052329"/>
    </source>
</evidence>
<dbReference type="Pfam" id="PF08501">
    <property type="entry name" value="Shikimate_dh_N"/>
    <property type="match status" value="1"/>
</dbReference>
<dbReference type="GO" id="GO:0019632">
    <property type="term" value="P:shikimate metabolic process"/>
    <property type="evidence" value="ECO:0007669"/>
    <property type="project" value="UniProtKB-ARBA"/>
</dbReference>
<feature type="domain" description="SDH C-terminal" evidence="10">
    <location>
        <begin position="258"/>
        <end position="284"/>
    </location>
</feature>
<comment type="catalytic activity">
    <reaction evidence="6">
        <text>shikimate + NAD(+) = 3-dehydroshikimate + NADH + H(+)</text>
        <dbReference type="Rhea" id="RHEA:17741"/>
        <dbReference type="ChEBI" id="CHEBI:15378"/>
        <dbReference type="ChEBI" id="CHEBI:16630"/>
        <dbReference type="ChEBI" id="CHEBI:36208"/>
        <dbReference type="ChEBI" id="CHEBI:57540"/>
        <dbReference type="ChEBI" id="CHEBI:57945"/>
    </reaction>
</comment>
<name>A0A9D1G4M5_9FIRM</name>
<feature type="domain" description="Shikimate dehydrogenase substrate binding N-terminal" evidence="9">
    <location>
        <begin position="12"/>
        <end position="94"/>
    </location>
</feature>
<dbReference type="GO" id="GO:0030266">
    <property type="term" value="F:quinate 3-dehydrogenase (NAD+) activity"/>
    <property type="evidence" value="ECO:0007669"/>
    <property type="project" value="UniProtKB-EC"/>
</dbReference>
<dbReference type="GO" id="GO:0009073">
    <property type="term" value="P:aromatic amino acid family biosynthetic process"/>
    <property type="evidence" value="ECO:0007669"/>
    <property type="project" value="UniProtKB-KW"/>
</dbReference>
<evidence type="ECO:0000313" key="12">
    <source>
        <dbReference type="Proteomes" id="UP000886876"/>
    </source>
</evidence>
<reference evidence="11" key="2">
    <citation type="journal article" date="2021" name="PeerJ">
        <title>Extensive microbial diversity within the chicken gut microbiome revealed by metagenomics and culture.</title>
        <authorList>
            <person name="Gilroy R."/>
            <person name="Ravi A."/>
            <person name="Getino M."/>
            <person name="Pursley I."/>
            <person name="Horton D.L."/>
            <person name="Alikhan N.F."/>
            <person name="Baker D."/>
            <person name="Gharbi K."/>
            <person name="Hall N."/>
            <person name="Watson M."/>
            <person name="Adriaenssens E.M."/>
            <person name="Foster-Nyarko E."/>
            <person name="Jarju S."/>
            <person name="Secka A."/>
            <person name="Antonio M."/>
            <person name="Oren A."/>
            <person name="Chaudhuri R.R."/>
            <person name="La Ragione R."/>
            <person name="Hildebrand F."/>
            <person name="Pallen M.J."/>
        </authorList>
    </citation>
    <scope>NUCLEOTIDE SEQUENCE</scope>
    <source>
        <strain evidence="11">ChiHecec3B27-6122</strain>
    </source>
</reference>
<dbReference type="EC" id="1.1.1.25" evidence="8"/>
<feature type="binding site" evidence="8">
    <location>
        <position position="234"/>
    </location>
    <ligand>
        <name>NADP(+)</name>
        <dbReference type="ChEBI" id="CHEBI:58349"/>
    </ligand>
</feature>
<gene>
    <name evidence="8" type="primary">aroE</name>
    <name evidence="11" type="ORF">IAD42_03565</name>
</gene>
<feature type="binding site" evidence="8">
    <location>
        <position position="265"/>
    </location>
    <ligand>
        <name>shikimate</name>
        <dbReference type="ChEBI" id="CHEBI:36208"/>
    </ligand>
</feature>
<evidence type="ECO:0000256" key="2">
    <source>
        <dbReference type="ARBA" id="ARBA00022605"/>
    </source>
</evidence>
<dbReference type="InterPro" id="IPR022893">
    <property type="entry name" value="Shikimate_DH_fam"/>
</dbReference>
<dbReference type="PANTHER" id="PTHR21089">
    <property type="entry name" value="SHIKIMATE DEHYDROGENASE"/>
    <property type="match status" value="1"/>
</dbReference>
<dbReference type="InterPro" id="IPR013708">
    <property type="entry name" value="Shikimate_DH-bd_N"/>
</dbReference>
<accession>A0A9D1G4M5</accession>
<dbReference type="InterPro" id="IPR046346">
    <property type="entry name" value="Aminoacid_DH-like_N_sf"/>
</dbReference>
<evidence type="ECO:0000259" key="9">
    <source>
        <dbReference type="Pfam" id="PF08501"/>
    </source>
</evidence>
<comment type="pathway">
    <text evidence="1 8">Metabolic intermediate biosynthesis; chorismate biosynthesis; chorismate from D-erythrose 4-phosphate and phosphoenolpyruvate: step 4/7.</text>
</comment>
<evidence type="ECO:0000256" key="4">
    <source>
        <dbReference type="ARBA" id="ARBA00023141"/>
    </source>
</evidence>
<comment type="catalytic activity">
    <reaction evidence="8">
        <text>shikimate + NADP(+) = 3-dehydroshikimate + NADPH + H(+)</text>
        <dbReference type="Rhea" id="RHEA:17737"/>
        <dbReference type="ChEBI" id="CHEBI:15378"/>
        <dbReference type="ChEBI" id="CHEBI:16630"/>
        <dbReference type="ChEBI" id="CHEBI:36208"/>
        <dbReference type="ChEBI" id="CHEBI:57783"/>
        <dbReference type="ChEBI" id="CHEBI:58349"/>
        <dbReference type="EC" id="1.1.1.25"/>
    </reaction>
</comment>
<dbReference type="Gene3D" id="3.40.50.720">
    <property type="entry name" value="NAD(P)-binding Rossmann-like Domain"/>
    <property type="match status" value="1"/>
</dbReference>
<feature type="binding site" evidence="8">
    <location>
        <begin position="132"/>
        <end position="136"/>
    </location>
    <ligand>
        <name>NADP(+)</name>
        <dbReference type="ChEBI" id="CHEBI:58349"/>
    </ligand>
</feature>
<dbReference type="CDD" id="cd01065">
    <property type="entry name" value="NAD_bind_Shikimate_DH"/>
    <property type="match status" value="1"/>
</dbReference>
<evidence type="ECO:0000256" key="1">
    <source>
        <dbReference type="ARBA" id="ARBA00004871"/>
    </source>
</evidence>
<dbReference type="InterPro" id="IPR036291">
    <property type="entry name" value="NAD(P)-bd_dom_sf"/>
</dbReference>
<dbReference type="SUPFAM" id="SSF53223">
    <property type="entry name" value="Aminoacid dehydrogenase-like, N-terminal domain"/>
    <property type="match status" value="1"/>
</dbReference>
<feature type="binding site" evidence="8">
    <location>
        <position position="67"/>
    </location>
    <ligand>
        <name>shikimate</name>
        <dbReference type="ChEBI" id="CHEBI:36208"/>
    </ligand>
</feature>
<dbReference type="PANTHER" id="PTHR21089:SF1">
    <property type="entry name" value="BIFUNCTIONAL 3-DEHYDROQUINATE DEHYDRATASE_SHIKIMATE DEHYDROGENASE, CHLOROPLASTIC"/>
    <property type="match status" value="1"/>
</dbReference>
<dbReference type="GO" id="GO:0009423">
    <property type="term" value="P:chorismate biosynthetic process"/>
    <property type="evidence" value="ECO:0007669"/>
    <property type="project" value="UniProtKB-UniRule"/>
</dbReference>
<comment type="caution">
    <text evidence="11">The sequence shown here is derived from an EMBL/GenBank/DDBJ whole genome shotgun (WGS) entry which is preliminary data.</text>
</comment>
<organism evidence="11 12">
    <name type="scientific">Candidatus Scatomorpha pullistercoris</name>
    <dbReference type="NCBI Taxonomy" id="2840929"/>
    <lineage>
        <taxon>Bacteria</taxon>
        <taxon>Bacillati</taxon>
        <taxon>Bacillota</taxon>
        <taxon>Clostridia</taxon>
        <taxon>Eubacteriales</taxon>
        <taxon>Candidatus Scatomorpha</taxon>
    </lineage>
</organism>
<evidence type="ECO:0000259" key="10">
    <source>
        <dbReference type="Pfam" id="PF18317"/>
    </source>
</evidence>
<dbReference type="Pfam" id="PF18317">
    <property type="entry name" value="SDH_C"/>
    <property type="match status" value="1"/>
</dbReference>
<evidence type="ECO:0000256" key="8">
    <source>
        <dbReference type="HAMAP-Rule" id="MF_00222"/>
    </source>
</evidence>
<evidence type="ECO:0000256" key="3">
    <source>
        <dbReference type="ARBA" id="ARBA00023002"/>
    </source>
</evidence>
<dbReference type="Proteomes" id="UP000886876">
    <property type="component" value="Unassembled WGS sequence"/>
</dbReference>
<dbReference type="GO" id="GO:0004764">
    <property type="term" value="F:shikimate 3-dehydrogenase (NADP+) activity"/>
    <property type="evidence" value="ECO:0007669"/>
    <property type="project" value="UniProtKB-UniRule"/>
</dbReference>
<dbReference type="SUPFAM" id="SSF51735">
    <property type="entry name" value="NAD(P)-binding Rossmann-fold domains"/>
    <property type="match status" value="1"/>
</dbReference>
<sequence>MNIDGHTKMYCLIGSPVGHSGSPAMYNYSFDRLGINAAYLAYDVPLEKTGEAVAALKLLGCGGFDITMPCKTEVTKYLDRLSPACELIGASNCVIVEEDGTLTGHNTDGLGFVANLRVHGVDVKGKKMVILGAGGAGTAVTMQSAVDGASEIHIFNRKGYTFYPNAELTVKKITEKIPGCKASVTDLADTEALVEAVKNCDILVNATKVGMAPLDKETLIDKSLFRSDLVVADTVYNPKETRMILEAKEAGVRAAIGGIGMLLRQGVEGFRLYTGKEMPADEVMDKFFA</sequence>
<comment type="function">
    <text evidence="8">Involved in the biosynthesis of the chorismate, which leads to the biosynthesis of aromatic amino acids. Catalyzes the reversible NADPH linked reduction of 3-dehydroshikimate (DHSA) to yield shikimate (SA).</text>
</comment>
<dbReference type="FunFam" id="3.40.50.720:FF:000086">
    <property type="entry name" value="Quinate/shikimate dehydrogenase"/>
    <property type="match status" value="1"/>
</dbReference>
<keyword evidence="8" id="KW-0521">NADP</keyword>
<dbReference type="GO" id="GO:0008652">
    <property type="term" value="P:amino acid biosynthetic process"/>
    <property type="evidence" value="ECO:0007669"/>
    <property type="project" value="UniProtKB-KW"/>
</dbReference>
<comment type="caution">
    <text evidence="8">Lacks conserved residue(s) required for the propagation of feature annotation.</text>
</comment>
<comment type="pathway">
    <text evidence="7">Aromatic compound metabolism; 3,4-dihydroxybenzoate biosynthesis; 3-dehydroquinate from D-quinate (NAD(+) route).</text>
</comment>
<keyword evidence="2 8" id="KW-0028">Amino-acid biosynthesis</keyword>
<feature type="binding site" evidence="8">
    <location>
        <position position="258"/>
    </location>
    <ligand>
        <name>NADP(+)</name>
        <dbReference type="ChEBI" id="CHEBI:58349"/>
    </ligand>
</feature>
<comment type="subunit">
    <text evidence="8">Homodimer.</text>
</comment>
<evidence type="ECO:0000256" key="7">
    <source>
        <dbReference type="ARBA" id="ARBA00060613"/>
    </source>
</evidence>
<keyword evidence="3 8" id="KW-0560">Oxidoreductase</keyword>